<dbReference type="eggNOG" id="KOG1274">
    <property type="taxonomic scope" value="Eukaryota"/>
</dbReference>
<evidence type="ECO:0000259" key="7">
    <source>
        <dbReference type="Pfam" id="PF20946"/>
    </source>
</evidence>
<protein>
    <recommendedName>
        <fullName evidence="11">WD repeat and HMG-box DNA-binding protein 1</fullName>
    </recommendedName>
</protein>
<dbReference type="PhylomeDB" id="A7RUQ2"/>
<name>A7RUQ2_NEMVE</name>
<dbReference type="InterPro" id="IPR022100">
    <property type="entry name" value="WDHD1/CFT4_beta-prop_2nd"/>
</dbReference>
<dbReference type="InterPro" id="IPR001680">
    <property type="entry name" value="WD40_rpt"/>
</dbReference>
<dbReference type="GO" id="GO:0003682">
    <property type="term" value="F:chromatin binding"/>
    <property type="evidence" value="ECO:0000318"/>
    <property type="project" value="GO_Central"/>
</dbReference>
<feature type="domain" description="WDHD1/CFT4 second beta-propeller" evidence="6">
    <location>
        <begin position="410"/>
        <end position="692"/>
    </location>
</feature>
<keyword evidence="4" id="KW-0539">Nucleus</keyword>
<dbReference type="SMART" id="SM00320">
    <property type="entry name" value="WD40"/>
    <property type="match status" value="4"/>
</dbReference>
<dbReference type="SUPFAM" id="SSF50978">
    <property type="entry name" value="WD40 repeat-like"/>
    <property type="match status" value="1"/>
</dbReference>
<dbReference type="GO" id="GO:0000278">
    <property type="term" value="P:mitotic cell cycle"/>
    <property type="evidence" value="ECO:0000318"/>
    <property type="project" value="GO_Central"/>
</dbReference>
<dbReference type="PROSITE" id="PS50294">
    <property type="entry name" value="WD_REPEATS_REGION"/>
    <property type="match status" value="1"/>
</dbReference>
<proteinExistence type="predicted"/>
<feature type="repeat" description="WD" evidence="5">
    <location>
        <begin position="129"/>
        <end position="170"/>
    </location>
</feature>
<dbReference type="STRING" id="45351.A7RUQ2"/>
<evidence type="ECO:0000256" key="1">
    <source>
        <dbReference type="ARBA" id="ARBA00004123"/>
    </source>
</evidence>
<evidence type="ECO:0000256" key="2">
    <source>
        <dbReference type="ARBA" id="ARBA00022574"/>
    </source>
</evidence>
<evidence type="ECO:0000259" key="6">
    <source>
        <dbReference type="Pfam" id="PF12341"/>
    </source>
</evidence>
<dbReference type="FunFam" id="2.130.10.10:FF:002649">
    <property type="entry name" value="WD repeat and HMG-box DNA-binding protein 1-like Protein"/>
    <property type="match status" value="1"/>
</dbReference>
<dbReference type="PANTHER" id="PTHR19932">
    <property type="entry name" value="WD REPEAT AND HMG-BOX DNA BINDING PROTEIN"/>
    <property type="match status" value="1"/>
</dbReference>
<keyword evidence="10" id="KW-1185">Reference proteome</keyword>
<dbReference type="InterPro" id="IPR036322">
    <property type="entry name" value="WD40_repeat_dom_sf"/>
</dbReference>
<feature type="repeat" description="WD" evidence="5">
    <location>
        <begin position="9"/>
        <end position="41"/>
    </location>
</feature>
<dbReference type="InParanoid" id="A7RUQ2"/>
<gene>
    <name evidence="9" type="ORF">NEMVEDRAFT_v1g20744</name>
</gene>
<dbReference type="Pfam" id="PF20946">
    <property type="entry name" value="Ctf4_C"/>
    <property type="match status" value="1"/>
</dbReference>
<comment type="subcellular location">
    <subcellularLocation>
        <location evidence="1">Nucleus</location>
    </subcellularLocation>
</comment>
<evidence type="ECO:0000256" key="4">
    <source>
        <dbReference type="ARBA" id="ARBA00023242"/>
    </source>
</evidence>
<dbReference type="FunCoup" id="A7RUQ2">
    <property type="interactions" value="815"/>
</dbReference>
<dbReference type="InterPro" id="IPR057646">
    <property type="entry name" value="WD40_WDHD1_1st"/>
</dbReference>
<dbReference type="InterPro" id="IPR048591">
    <property type="entry name" value="WDHD1/CFT4_hel"/>
</dbReference>
<dbReference type="HOGENOM" id="CLU_004219_3_0_1"/>
<dbReference type="InterPro" id="IPR015943">
    <property type="entry name" value="WD40/YVTN_repeat-like_dom_sf"/>
</dbReference>
<accession>A7RUQ2</accession>
<dbReference type="OMA" id="RYAHTNG"/>
<dbReference type="PANTHER" id="PTHR19932:SF10">
    <property type="entry name" value="WD REPEAT AND HMG-BOX DNA-BINDING PROTEIN 1"/>
    <property type="match status" value="1"/>
</dbReference>
<evidence type="ECO:0000256" key="3">
    <source>
        <dbReference type="ARBA" id="ARBA00022737"/>
    </source>
</evidence>
<evidence type="ECO:0008006" key="11">
    <source>
        <dbReference type="Google" id="ProtNLM"/>
    </source>
</evidence>
<dbReference type="Pfam" id="PF12341">
    <property type="entry name" value="Mcl1_mid"/>
    <property type="match status" value="1"/>
</dbReference>
<evidence type="ECO:0000256" key="5">
    <source>
        <dbReference type="PROSITE-ProRule" id="PRU00221"/>
    </source>
</evidence>
<keyword evidence="2 5" id="KW-0853">WD repeat</keyword>
<dbReference type="GO" id="GO:0006281">
    <property type="term" value="P:DNA repair"/>
    <property type="evidence" value="ECO:0000318"/>
    <property type="project" value="GO_Central"/>
</dbReference>
<dbReference type="GO" id="GO:0006261">
    <property type="term" value="P:DNA-templated DNA replication"/>
    <property type="evidence" value="ECO:0000318"/>
    <property type="project" value="GO_Central"/>
</dbReference>
<dbReference type="Gene3D" id="2.130.10.10">
    <property type="entry name" value="YVTN repeat-like/Quinoprotein amine dehydrogenase"/>
    <property type="match status" value="1"/>
</dbReference>
<evidence type="ECO:0000313" key="10">
    <source>
        <dbReference type="Proteomes" id="UP000001593"/>
    </source>
</evidence>
<feature type="domain" description="WDHD1 first WD40" evidence="8">
    <location>
        <begin position="9"/>
        <end position="297"/>
    </location>
</feature>
<dbReference type="AlphaFoldDB" id="A7RUQ2"/>
<dbReference type="Pfam" id="PF24817">
    <property type="entry name" value="WD40_WDHD1_1st"/>
    <property type="match status" value="1"/>
</dbReference>
<evidence type="ECO:0000313" key="9">
    <source>
        <dbReference type="EMBL" id="EDO44786.1"/>
    </source>
</evidence>
<sequence length="810" mass="89431">MPVDVKPLRFAHSEGLTDVCYDESGDHLLTCGSDGDIRIYKGFDDSDPESIQAGVQVNAVLVKGKRIFAAPDDFAVQAFTFPEGAPDGILARFTASVNHMCLNQSRTLLAAGDFSIKVVSLDDNTQKSFKGHEAPVMGVTLDPKDEYMASSSCDGSVKIWKMVDQSVVKSLNLLPKFNDPSASKSLERLAWQSVSGKYLAIPVDKELKVYERDSWEVKFCLSSDECFEAISLVSWSSCGNFLASASIEGQIIIWNINTQSAVEIIKQENSSPLCNIVWHPSGKREIAYVDNQGQFGVCENVVPGSALTKNKISSIDANDAMVDSDNDSLVATKRLRVKSAWIDDEADDDDEDDEFKGLPKDIIGYFPEDIDADTASEVSAARKVQAIFTVQVIFTTTVVHVPVTPTLQPAFQPGSTPSHLMHRFMVWNSIGIIRCHNDDELSSIEVEFHDTSTHHPLHLTNHFNHTMAALSSNAVLLACKGQDDLPSKMVCLHFGSWDSSKEWTVEMPPGEHIEAIAVGSTWAAVATSKLMVRILTITGIQRQVFSLPGPVVAMSGHLNQLVLTYHAGNPLPDEQALGVKVLDLAAGRQTVNDQRLTISKKSTLSWIGFSEEGTPTTADSMGVVRMLNRSFGNTWVPVLETKGQLKSKSDNYWVLGMEERTQQLRCVLCRGSSYPPTLPRPVLVLLPLKIPLCEMATDKGEKEESYLKSCLLSNHFTYCQKQGEDIEEEAEQQARTAQIQTIMRLFALACKTDREFRAAEYCELLPDQRSVSLAIKYAAGNRKMNLAQRLNDLAFQKAQEEAEEVCDDDE</sequence>
<dbReference type="EMBL" id="DS469541">
    <property type="protein sequence ID" value="EDO44786.1"/>
    <property type="molecule type" value="Genomic_DNA"/>
</dbReference>
<feature type="domain" description="WDHD1/CFT4 helical bundle" evidence="7">
    <location>
        <begin position="701"/>
        <end position="800"/>
    </location>
</feature>
<feature type="non-terminal residue" evidence="9">
    <location>
        <position position="1"/>
    </location>
</feature>
<evidence type="ECO:0000259" key="8">
    <source>
        <dbReference type="Pfam" id="PF24817"/>
    </source>
</evidence>
<reference evidence="9 10" key="1">
    <citation type="journal article" date="2007" name="Science">
        <title>Sea anemone genome reveals ancestral eumetazoan gene repertoire and genomic organization.</title>
        <authorList>
            <person name="Putnam N.H."/>
            <person name="Srivastava M."/>
            <person name="Hellsten U."/>
            <person name="Dirks B."/>
            <person name="Chapman J."/>
            <person name="Salamov A."/>
            <person name="Terry A."/>
            <person name="Shapiro H."/>
            <person name="Lindquist E."/>
            <person name="Kapitonov V.V."/>
            <person name="Jurka J."/>
            <person name="Genikhovich G."/>
            <person name="Grigoriev I.V."/>
            <person name="Lucas S.M."/>
            <person name="Steele R.E."/>
            <person name="Finnerty J.R."/>
            <person name="Technau U."/>
            <person name="Martindale M.Q."/>
            <person name="Rokhsar D.S."/>
        </authorList>
    </citation>
    <scope>NUCLEOTIDE SEQUENCE [LARGE SCALE GENOMIC DNA]</scope>
    <source>
        <strain evidence="10">CH2 X CH6</strain>
    </source>
</reference>
<organism evidence="9 10">
    <name type="scientific">Nematostella vectensis</name>
    <name type="common">Starlet sea anemone</name>
    <dbReference type="NCBI Taxonomy" id="45351"/>
    <lineage>
        <taxon>Eukaryota</taxon>
        <taxon>Metazoa</taxon>
        <taxon>Cnidaria</taxon>
        <taxon>Anthozoa</taxon>
        <taxon>Hexacorallia</taxon>
        <taxon>Actiniaria</taxon>
        <taxon>Edwardsiidae</taxon>
        <taxon>Nematostella</taxon>
    </lineage>
</organism>
<dbReference type="PROSITE" id="PS50082">
    <property type="entry name" value="WD_REPEATS_2"/>
    <property type="match status" value="3"/>
</dbReference>
<keyword evidence="3" id="KW-0677">Repeat</keyword>
<feature type="repeat" description="WD" evidence="5">
    <location>
        <begin position="230"/>
        <end position="264"/>
    </location>
</feature>
<dbReference type="GO" id="GO:0043596">
    <property type="term" value="C:nuclear replication fork"/>
    <property type="evidence" value="ECO:0000318"/>
    <property type="project" value="GO_Central"/>
</dbReference>
<dbReference type="Proteomes" id="UP000001593">
    <property type="component" value="Unassembled WGS sequence"/>
</dbReference>